<proteinExistence type="predicted"/>
<organism evidence="1 2">
    <name type="scientific">Quercus suber</name>
    <name type="common">Cork oak</name>
    <dbReference type="NCBI Taxonomy" id="58331"/>
    <lineage>
        <taxon>Eukaryota</taxon>
        <taxon>Viridiplantae</taxon>
        <taxon>Streptophyta</taxon>
        <taxon>Embryophyta</taxon>
        <taxon>Tracheophyta</taxon>
        <taxon>Spermatophyta</taxon>
        <taxon>Magnoliopsida</taxon>
        <taxon>eudicotyledons</taxon>
        <taxon>Gunneridae</taxon>
        <taxon>Pentapetalae</taxon>
        <taxon>rosids</taxon>
        <taxon>fabids</taxon>
        <taxon>Fagales</taxon>
        <taxon>Fagaceae</taxon>
        <taxon>Quercus</taxon>
    </lineage>
</organism>
<gene>
    <name evidence="1" type="ORF">CFP56_023117</name>
</gene>
<accession>A0AAW0LZ45</accession>
<reference evidence="1 2" key="1">
    <citation type="journal article" date="2018" name="Sci. Data">
        <title>The draft genome sequence of cork oak.</title>
        <authorList>
            <person name="Ramos A.M."/>
            <person name="Usie A."/>
            <person name="Barbosa P."/>
            <person name="Barros P.M."/>
            <person name="Capote T."/>
            <person name="Chaves I."/>
            <person name="Simoes F."/>
            <person name="Abreu I."/>
            <person name="Carrasquinho I."/>
            <person name="Faro C."/>
            <person name="Guimaraes J.B."/>
            <person name="Mendonca D."/>
            <person name="Nobrega F."/>
            <person name="Rodrigues L."/>
            <person name="Saibo N.J.M."/>
            <person name="Varela M.C."/>
            <person name="Egas C."/>
            <person name="Matos J."/>
            <person name="Miguel C.M."/>
            <person name="Oliveira M.M."/>
            <person name="Ricardo C.P."/>
            <person name="Goncalves S."/>
        </authorList>
    </citation>
    <scope>NUCLEOTIDE SEQUENCE [LARGE SCALE GENOMIC DNA]</scope>
    <source>
        <strain evidence="2">cv. HL8</strain>
    </source>
</reference>
<dbReference type="PANTHER" id="PTHR47430:SF4">
    <property type="entry name" value="GB|AAC33480.1"/>
    <property type="match status" value="1"/>
</dbReference>
<name>A0AAW0LZ45_QUESU</name>
<dbReference type="PANTHER" id="PTHR47430">
    <property type="entry name" value="GB|AAC33480.1"/>
    <property type="match status" value="1"/>
</dbReference>
<protein>
    <submittedName>
        <fullName evidence="1">Uncharacterized protein</fullName>
    </submittedName>
</protein>
<dbReference type="Proteomes" id="UP000237347">
    <property type="component" value="Unassembled WGS sequence"/>
</dbReference>
<sequence>MVKHIGEHSNKSFAELVEVLSKRYRPDVLEARGAYDSKPATSFVEGARERNSSVSSLYYARLYV</sequence>
<keyword evidence="2" id="KW-1185">Reference proteome</keyword>
<comment type="caution">
    <text evidence="1">The sequence shown here is derived from an EMBL/GenBank/DDBJ whole genome shotgun (WGS) entry which is preliminary data.</text>
</comment>
<dbReference type="AlphaFoldDB" id="A0AAW0LZ45"/>
<dbReference type="EMBL" id="PKMF04000036">
    <property type="protein sequence ID" value="KAK7856441.1"/>
    <property type="molecule type" value="Genomic_DNA"/>
</dbReference>
<evidence type="ECO:0000313" key="1">
    <source>
        <dbReference type="EMBL" id="KAK7856441.1"/>
    </source>
</evidence>
<evidence type="ECO:0000313" key="2">
    <source>
        <dbReference type="Proteomes" id="UP000237347"/>
    </source>
</evidence>